<dbReference type="Pfam" id="PF01841">
    <property type="entry name" value="Transglut_core"/>
    <property type="match status" value="1"/>
</dbReference>
<evidence type="ECO:0000313" key="2">
    <source>
        <dbReference type="EMBL" id="MBB6048287.1"/>
    </source>
</evidence>
<name>A0A7W9W571_ARMRO</name>
<dbReference type="SMART" id="SM00460">
    <property type="entry name" value="TGc"/>
    <property type="match status" value="1"/>
</dbReference>
<dbReference type="InterPro" id="IPR038765">
    <property type="entry name" value="Papain-like_cys_pep_sf"/>
</dbReference>
<dbReference type="InterPro" id="IPR002931">
    <property type="entry name" value="Transglutaminase-like"/>
</dbReference>
<keyword evidence="2" id="KW-0645">Protease</keyword>
<comment type="caution">
    <text evidence="2">The sequence shown here is derived from an EMBL/GenBank/DDBJ whole genome shotgun (WGS) entry which is preliminary data.</text>
</comment>
<dbReference type="GO" id="GO:0008233">
    <property type="term" value="F:peptidase activity"/>
    <property type="evidence" value="ECO:0007669"/>
    <property type="project" value="UniProtKB-KW"/>
</dbReference>
<keyword evidence="3" id="KW-1185">Reference proteome</keyword>
<evidence type="ECO:0000259" key="1">
    <source>
        <dbReference type="SMART" id="SM00460"/>
    </source>
</evidence>
<dbReference type="PANTHER" id="PTHR33490">
    <property type="entry name" value="BLR5614 PROTEIN-RELATED"/>
    <property type="match status" value="1"/>
</dbReference>
<proteinExistence type="predicted"/>
<reference evidence="2 3" key="1">
    <citation type="submission" date="2020-08" db="EMBL/GenBank/DDBJ databases">
        <title>Genomic Encyclopedia of Type Strains, Phase IV (KMG-IV): sequencing the most valuable type-strain genomes for metagenomic binning, comparative biology and taxonomic classification.</title>
        <authorList>
            <person name="Goeker M."/>
        </authorList>
    </citation>
    <scope>NUCLEOTIDE SEQUENCE [LARGE SCALE GENOMIC DNA]</scope>
    <source>
        <strain evidence="2 3">DSM 23562</strain>
    </source>
</reference>
<dbReference type="Pfam" id="PF08379">
    <property type="entry name" value="Bact_transglu_N"/>
    <property type="match status" value="1"/>
</dbReference>
<dbReference type="EMBL" id="JACHGW010000001">
    <property type="protein sequence ID" value="MBB6048287.1"/>
    <property type="molecule type" value="Genomic_DNA"/>
</dbReference>
<sequence>MIYRICHSTEYRYPGLVRNSHNELRLKPLSDLWQTCRRFELRVEPEARLFSYELPGGAVHHFSHRLPHHSLRIVAESEVESCKNNPFSHLDLITDDSPFYLQPSLYNNFCEYLDPTERVPNHRYIQLECEQIAASARQEVLSCSTAAFLVALTKLLHREFRYEPGSTHVHTKIEEIFIYRRGVCQDFAQVMLAVCRSQGIPARYVSGYLYTGHNGLVSNDATHAWVECLLPDGSWHGFDPTNDMVVNDAYIRTHTGRDYSDVAPVRGLYQGPPASKLDVVVTVERIDE</sequence>
<dbReference type="RefSeq" id="WP_184191745.1">
    <property type="nucleotide sequence ID" value="NZ_JACHGW010000001.1"/>
</dbReference>
<dbReference type="Gene3D" id="3.10.620.30">
    <property type="match status" value="1"/>
</dbReference>
<gene>
    <name evidence="2" type="ORF">HNQ39_000049</name>
</gene>
<evidence type="ECO:0000313" key="3">
    <source>
        <dbReference type="Proteomes" id="UP000520814"/>
    </source>
</evidence>
<organism evidence="2 3">
    <name type="scientific">Armatimonas rosea</name>
    <dbReference type="NCBI Taxonomy" id="685828"/>
    <lineage>
        <taxon>Bacteria</taxon>
        <taxon>Bacillati</taxon>
        <taxon>Armatimonadota</taxon>
        <taxon>Armatimonadia</taxon>
        <taxon>Armatimonadales</taxon>
        <taxon>Armatimonadaceae</taxon>
        <taxon>Armatimonas</taxon>
    </lineage>
</organism>
<dbReference type="InterPro" id="IPR013589">
    <property type="entry name" value="Bac_transglu_N"/>
</dbReference>
<dbReference type="AlphaFoldDB" id="A0A7W9W571"/>
<accession>A0A7W9W571</accession>
<dbReference type="PANTHER" id="PTHR33490:SF6">
    <property type="entry name" value="SLL1049 PROTEIN"/>
    <property type="match status" value="1"/>
</dbReference>
<keyword evidence="2" id="KW-0378">Hydrolase</keyword>
<feature type="domain" description="Transglutaminase-like" evidence="1">
    <location>
        <begin position="176"/>
        <end position="242"/>
    </location>
</feature>
<dbReference type="Proteomes" id="UP000520814">
    <property type="component" value="Unassembled WGS sequence"/>
</dbReference>
<dbReference type="SUPFAM" id="SSF54001">
    <property type="entry name" value="Cysteine proteinases"/>
    <property type="match status" value="1"/>
</dbReference>
<dbReference type="GO" id="GO:0006508">
    <property type="term" value="P:proteolysis"/>
    <property type="evidence" value="ECO:0007669"/>
    <property type="project" value="UniProtKB-KW"/>
</dbReference>
<protein>
    <submittedName>
        <fullName evidence="2">Transglutaminase-like putative cysteine protease</fullName>
    </submittedName>
</protein>